<accession>A0A2V1IMG8</accession>
<dbReference type="CDD" id="cd00761">
    <property type="entry name" value="Glyco_tranf_GTA_type"/>
    <property type="match status" value="1"/>
</dbReference>
<dbReference type="PANTHER" id="PTHR22916">
    <property type="entry name" value="GLYCOSYLTRANSFERASE"/>
    <property type="match status" value="1"/>
</dbReference>
<dbReference type="GeneID" id="82527001"/>
<dbReference type="SUPFAM" id="SSF53448">
    <property type="entry name" value="Nucleotide-diphospho-sugar transferases"/>
    <property type="match status" value="1"/>
</dbReference>
<dbReference type="EMBL" id="PUEC01000031">
    <property type="protein sequence ID" value="PWB00809.1"/>
    <property type="molecule type" value="Genomic_DNA"/>
</dbReference>
<dbReference type="Gene3D" id="3.90.550.10">
    <property type="entry name" value="Spore Coat Polysaccharide Biosynthesis Protein SpsA, Chain A"/>
    <property type="match status" value="1"/>
</dbReference>
<sequence>MVSIIIPAYNVEMYIRECLDSALGQTFTDLEVIVVDDGSTDSTPEIIHGYAERDSRVRVLRRPNGGLPIARNSGLEMARGEWVMFLDSDDVLSPYAVAVLLEAASRSGTSFVEARWTEGADSLQVRWADAPAGLPTVFGQEAYIEKVLYQDGACPSVCGKIFARSLFDSGLRFREGILYEDLDIFYLLAEKAGKTALIPDCLYFYRKNPVSVTGCFSPRRFDVLEVTERMEKHMALHHPALLPAARDRRLSAAFNMFGLIAANDPDGRYGAVADECWRLIRAYRRESLLSLRVRLKNKLGIVLSYLGRGVLGQVSHRFYEGRIR</sequence>
<dbReference type="GO" id="GO:0016758">
    <property type="term" value="F:hexosyltransferase activity"/>
    <property type="evidence" value="ECO:0007669"/>
    <property type="project" value="UniProtKB-ARBA"/>
</dbReference>
<protein>
    <recommendedName>
        <fullName evidence="1">Glycosyltransferase 2-like domain-containing protein</fullName>
    </recommendedName>
</protein>
<dbReference type="RefSeq" id="WP_107033129.1">
    <property type="nucleotide sequence ID" value="NZ_PUEC01000031.1"/>
</dbReference>
<comment type="caution">
    <text evidence="2">The sequence shown here is derived from an EMBL/GenBank/DDBJ whole genome shotgun (WGS) entry which is preliminary data.</text>
</comment>
<name>A0A2V1IMG8_9BACT</name>
<dbReference type="Proteomes" id="UP000244905">
    <property type="component" value="Unassembled WGS sequence"/>
</dbReference>
<evidence type="ECO:0000313" key="3">
    <source>
        <dbReference type="Proteomes" id="UP000244905"/>
    </source>
</evidence>
<dbReference type="AlphaFoldDB" id="A0A2V1IMG8"/>
<proteinExistence type="predicted"/>
<evidence type="ECO:0000313" key="2">
    <source>
        <dbReference type="EMBL" id="PWB00809.1"/>
    </source>
</evidence>
<dbReference type="InterPro" id="IPR029044">
    <property type="entry name" value="Nucleotide-diphossugar_trans"/>
</dbReference>
<dbReference type="Pfam" id="PF00535">
    <property type="entry name" value="Glycos_transf_2"/>
    <property type="match status" value="1"/>
</dbReference>
<keyword evidence="3" id="KW-1185">Reference proteome</keyword>
<reference evidence="3" key="1">
    <citation type="submission" date="2018-02" db="EMBL/GenBank/DDBJ databases">
        <authorList>
            <person name="Clavel T."/>
            <person name="Strowig T."/>
        </authorList>
    </citation>
    <scope>NUCLEOTIDE SEQUENCE [LARGE SCALE GENOMIC DNA]</scope>
    <source>
        <strain evidence="3">DSM 103720</strain>
    </source>
</reference>
<gene>
    <name evidence="2" type="ORF">C5O23_11730</name>
</gene>
<dbReference type="PANTHER" id="PTHR22916:SF3">
    <property type="entry name" value="UDP-GLCNAC:BETAGAL BETA-1,3-N-ACETYLGLUCOSAMINYLTRANSFERASE-LIKE PROTEIN 1"/>
    <property type="match status" value="1"/>
</dbReference>
<dbReference type="InterPro" id="IPR001173">
    <property type="entry name" value="Glyco_trans_2-like"/>
</dbReference>
<evidence type="ECO:0000259" key="1">
    <source>
        <dbReference type="Pfam" id="PF00535"/>
    </source>
</evidence>
<feature type="domain" description="Glycosyltransferase 2-like" evidence="1">
    <location>
        <begin position="3"/>
        <end position="165"/>
    </location>
</feature>
<organism evidence="2 3">
    <name type="scientific">Duncaniella muris</name>
    <dbReference type="NCBI Taxonomy" id="2094150"/>
    <lineage>
        <taxon>Bacteria</taxon>
        <taxon>Pseudomonadati</taxon>
        <taxon>Bacteroidota</taxon>
        <taxon>Bacteroidia</taxon>
        <taxon>Bacteroidales</taxon>
        <taxon>Muribaculaceae</taxon>
        <taxon>Duncaniella</taxon>
    </lineage>
</organism>